<evidence type="ECO:0000313" key="4">
    <source>
        <dbReference type="WBParaSite" id="MBELARI_LOCUS3607"/>
    </source>
</evidence>
<proteinExistence type="predicted"/>
<evidence type="ECO:0000313" key="3">
    <source>
        <dbReference type="Proteomes" id="UP000887575"/>
    </source>
</evidence>
<sequence>MLFLFLSLSILFRFSLAGSFDSKEFKDFQWQIEIDRNPAGFPTGKALEKINLNDDQEIGLKIIGKLPKETDQGYLFITSKSGQRFACSLPEKPAPKAPISYDSLNPRYVAEIVSAAFYVKGCLEKGTGWWSYEFCRGKQITQFHSTPQKPGYVEYSLGIATGTFRMPEFTHSTQDQ</sequence>
<keyword evidence="1" id="KW-0732">Signal</keyword>
<feature type="domain" description="Protein OS9-like" evidence="2">
    <location>
        <begin position="121"/>
        <end position="160"/>
    </location>
</feature>
<feature type="signal peptide" evidence="1">
    <location>
        <begin position="1"/>
        <end position="17"/>
    </location>
</feature>
<accession>A0AAF3J8S2</accession>
<keyword evidence="3" id="KW-1185">Reference proteome</keyword>
<feature type="chain" id="PRO_5042067729" description="Protein OS9-like domain-containing protein" evidence="1">
    <location>
        <begin position="18"/>
        <end position="176"/>
    </location>
</feature>
<dbReference type="InterPro" id="IPR012913">
    <property type="entry name" value="OS9-like_dom"/>
</dbReference>
<dbReference type="AlphaFoldDB" id="A0AAF3J8S2"/>
<dbReference type="WBParaSite" id="MBELARI_LOCUS3607">
    <property type="protein sequence ID" value="MBELARI_LOCUS3607"/>
    <property type="gene ID" value="MBELARI_LOCUS3607"/>
</dbReference>
<dbReference type="GO" id="GO:0005788">
    <property type="term" value="C:endoplasmic reticulum lumen"/>
    <property type="evidence" value="ECO:0007669"/>
    <property type="project" value="TreeGrafter"/>
</dbReference>
<dbReference type="Proteomes" id="UP000887575">
    <property type="component" value="Unassembled WGS sequence"/>
</dbReference>
<organism evidence="3 4">
    <name type="scientific">Mesorhabditis belari</name>
    <dbReference type="NCBI Taxonomy" id="2138241"/>
    <lineage>
        <taxon>Eukaryota</taxon>
        <taxon>Metazoa</taxon>
        <taxon>Ecdysozoa</taxon>
        <taxon>Nematoda</taxon>
        <taxon>Chromadorea</taxon>
        <taxon>Rhabditida</taxon>
        <taxon>Rhabditina</taxon>
        <taxon>Rhabditomorpha</taxon>
        <taxon>Rhabditoidea</taxon>
        <taxon>Rhabditidae</taxon>
        <taxon>Mesorhabditinae</taxon>
        <taxon>Mesorhabditis</taxon>
    </lineage>
</organism>
<dbReference type="GO" id="GO:0030968">
    <property type="term" value="P:endoplasmic reticulum unfolded protein response"/>
    <property type="evidence" value="ECO:0007669"/>
    <property type="project" value="InterPro"/>
</dbReference>
<evidence type="ECO:0000256" key="1">
    <source>
        <dbReference type="SAM" id="SignalP"/>
    </source>
</evidence>
<dbReference type="Pfam" id="PF07915">
    <property type="entry name" value="PRKCSH"/>
    <property type="match status" value="1"/>
</dbReference>
<protein>
    <recommendedName>
        <fullName evidence="2">Protein OS9-like domain-containing protein</fullName>
    </recommendedName>
</protein>
<evidence type="ECO:0000259" key="2">
    <source>
        <dbReference type="Pfam" id="PF07915"/>
    </source>
</evidence>
<dbReference type="PANTHER" id="PTHR15414:SF5">
    <property type="entry name" value="PROTEIN OS-9"/>
    <property type="match status" value="1"/>
</dbReference>
<reference evidence="4" key="1">
    <citation type="submission" date="2024-02" db="UniProtKB">
        <authorList>
            <consortium name="WormBaseParasite"/>
        </authorList>
    </citation>
    <scope>IDENTIFICATION</scope>
</reference>
<dbReference type="InterPro" id="IPR009011">
    <property type="entry name" value="Man6P_isomerase_rcpt-bd_dom_sf"/>
</dbReference>
<dbReference type="PANTHER" id="PTHR15414">
    <property type="entry name" value="OS-9-RELATED"/>
    <property type="match status" value="1"/>
</dbReference>
<name>A0AAF3J8S2_9BILA</name>
<dbReference type="GO" id="GO:0030970">
    <property type="term" value="P:retrograde protein transport, ER to cytosol"/>
    <property type="evidence" value="ECO:0007669"/>
    <property type="project" value="TreeGrafter"/>
</dbReference>
<dbReference type="InterPro" id="IPR045149">
    <property type="entry name" value="OS-9-like"/>
</dbReference>
<dbReference type="Gene3D" id="2.70.130.10">
    <property type="entry name" value="Mannose-6-phosphate receptor binding domain"/>
    <property type="match status" value="1"/>
</dbReference>